<feature type="transmembrane region" description="Helical" evidence="1">
    <location>
        <begin position="43"/>
        <end position="65"/>
    </location>
</feature>
<dbReference type="RefSeq" id="WP_398275693.1">
    <property type="nucleotide sequence ID" value="NZ_JBITLV010000001.1"/>
</dbReference>
<gene>
    <name evidence="2" type="ORF">ACIB24_04410</name>
</gene>
<dbReference type="Proteomes" id="UP001612915">
    <property type="component" value="Unassembled WGS sequence"/>
</dbReference>
<sequence>MSPALKELMDDAAAEVVTGRRIDTAAVREGATRRRDRLRTLGTALMLTAAAVLAALVTLPIFATLSVAPASDGRSGLPDRWYYAPVSAPTVRTWHMPAASMVLRGPDRTQWTLVSADTTRYARLPGRDVQQVALSDDGRKVAWVARDGDRLTLTELTLADGKSRSQRVILSTGAGIVALAFDGDAVRLFGEQKNGADFERTATFDGDRLAVTETGVGVRRASGEVVDPGGTRSARAQGVDGRFYVGTELLQSTALRKPGRALPKEVTAVDLLAWAPGGIVMRLDYTSSSERRSSVALMNPDTGELHAVSRPGEGTSTPVTVAPDVVGAGQPVKAAPPAFPRWNADRIRYVLGSYWGNLYSSHRWTVLSGGAALTALLLLAGVACVAATPRPRA</sequence>
<evidence type="ECO:0000313" key="3">
    <source>
        <dbReference type="Proteomes" id="UP001612915"/>
    </source>
</evidence>
<accession>A0ABW8AKY0</accession>
<protein>
    <recommendedName>
        <fullName evidence="4">WD40 repeat domain-containing protein</fullName>
    </recommendedName>
</protein>
<dbReference type="EMBL" id="JBITLV010000001">
    <property type="protein sequence ID" value="MFI7586296.1"/>
    <property type="molecule type" value="Genomic_DNA"/>
</dbReference>
<keyword evidence="1" id="KW-0472">Membrane</keyword>
<evidence type="ECO:0008006" key="4">
    <source>
        <dbReference type="Google" id="ProtNLM"/>
    </source>
</evidence>
<proteinExistence type="predicted"/>
<dbReference type="SUPFAM" id="SSF82171">
    <property type="entry name" value="DPP6 N-terminal domain-like"/>
    <property type="match status" value="1"/>
</dbReference>
<comment type="caution">
    <text evidence="2">The sequence shown here is derived from an EMBL/GenBank/DDBJ whole genome shotgun (WGS) entry which is preliminary data.</text>
</comment>
<evidence type="ECO:0000256" key="1">
    <source>
        <dbReference type="SAM" id="Phobius"/>
    </source>
</evidence>
<evidence type="ECO:0000313" key="2">
    <source>
        <dbReference type="EMBL" id="MFI7586296.1"/>
    </source>
</evidence>
<organism evidence="2 3">
    <name type="scientific">Spongisporangium articulatum</name>
    <dbReference type="NCBI Taxonomy" id="3362603"/>
    <lineage>
        <taxon>Bacteria</taxon>
        <taxon>Bacillati</taxon>
        <taxon>Actinomycetota</taxon>
        <taxon>Actinomycetes</taxon>
        <taxon>Kineosporiales</taxon>
        <taxon>Kineosporiaceae</taxon>
        <taxon>Spongisporangium</taxon>
    </lineage>
</organism>
<keyword evidence="1" id="KW-0812">Transmembrane</keyword>
<keyword evidence="1" id="KW-1133">Transmembrane helix</keyword>
<keyword evidence="3" id="KW-1185">Reference proteome</keyword>
<name>A0ABW8AKY0_9ACTN</name>
<reference evidence="2 3" key="1">
    <citation type="submission" date="2024-10" db="EMBL/GenBank/DDBJ databases">
        <title>The Natural Products Discovery Center: Release of the First 8490 Sequenced Strains for Exploring Actinobacteria Biosynthetic Diversity.</title>
        <authorList>
            <person name="Kalkreuter E."/>
            <person name="Kautsar S.A."/>
            <person name="Yang D."/>
            <person name="Bader C.D."/>
            <person name="Teijaro C.N."/>
            <person name="Fluegel L."/>
            <person name="Davis C.M."/>
            <person name="Simpson J.R."/>
            <person name="Lauterbach L."/>
            <person name="Steele A.D."/>
            <person name="Gui C."/>
            <person name="Meng S."/>
            <person name="Li G."/>
            <person name="Viehrig K."/>
            <person name="Ye F."/>
            <person name="Su P."/>
            <person name="Kiefer A.F."/>
            <person name="Nichols A."/>
            <person name="Cepeda A.J."/>
            <person name="Yan W."/>
            <person name="Fan B."/>
            <person name="Jiang Y."/>
            <person name="Adhikari A."/>
            <person name="Zheng C.-J."/>
            <person name="Schuster L."/>
            <person name="Cowan T.M."/>
            <person name="Smanski M.J."/>
            <person name="Chevrette M.G."/>
            <person name="De Carvalho L.P.S."/>
            <person name="Shen B."/>
        </authorList>
    </citation>
    <scope>NUCLEOTIDE SEQUENCE [LARGE SCALE GENOMIC DNA]</scope>
    <source>
        <strain evidence="2 3">NPDC049639</strain>
    </source>
</reference>
<feature type="transmembrane region" description="Helical" evidence="1">
    <location>
        <begin position="364"/>
        <end position="387"/>
    </location>
</feature>